<protein>
    <submittedName>
        <fullName evidence="1">Uncharacterized protein</fullName>
    </submittedName>
</protein>
<dbReference type="OrthoDB" id="2362355at2"/>
<dbReference type="RefSeq" id="WP_052002174.1">
    <property type="nucleotide sequence ID" value="NZ_BAUT01000020.1"/>
</dbReference>
<proteinExistence type="predicted"/>
<gene>
    <name evidence="1" type="ORF">JCM9140_2282</name>
</gene>
<accession>W4Q3E0</accession>
<name>W4Q3E0_9BACI</name>
<dbReference type="Proteomes" id="UP000018890">
    <property type="component" value="Unassembled WGS sequence"/>
</dbReference>
<comment type="caution">
    <text evidence="1">The sequence shown here is derived from an EMBL/GenBank/DDBJ whole genome shotgun (WGS) entry which is preliminary data.</text>
</comment>
<dbReference type="EMBL" id="BAUT01000020">
    <property type="protein sequence ID" value="GAE26243.1"/>
    <property type="molecule type" value="Genomic_DNA"/>
</dbReference>
<dbReference type="STRING" id="1236970.JCM9140_2282"/>
<keyword evidence="2" id="KW-1185">Reference proteome</keyword>
<dbReference type="AlphaFoldDB" id="W4Q3E0"/>
<evidence type="ECO:0000313" key="2">
    <source>
        <dbReference type="Proteomes" id="UP000018890"/>
    </source>
</evidence>
<reference evidence="1" key="1">
    <citation type="journal article" date="2014" name="Genome Announc.">
        <title>Draft Genome Sequences of Three Alkaliphilic Bacillus Strains, Bacillus wakoensis JCM 9140T, Bacillus akibai JCM 9157T, and Bacillus hemicellulosilyticus JCM 9152T.</title>
        <authorList>
            <person name="Yuki M."/>
            <person name="Oshima K."/>
            <person name="Suda W."/>
            <person name="Oshida Y."/>
            <person name="Kitamura K."/>
            <person name="Iida T."/>
            <person name="Hattori M."/>
            <person name="Ohkuma M."/>
        </authorList>
    </citation>
    <scope>NUCLEOTIDE SEQUENCE [LARGE SCALE GENOMIC DNA]</scope>
    <source>
        <strain evidence="1">JCM 9140</strain>
    </source>
</reference>
<organism evidence="1 2">
    <name type="scientific">Halalkalibacter wakoensis JCM 9140</name>
    <dbReference type="NCBI Taxonomy" id="1236970"/>
    <lineage>
        <taxon>Bacteria</taxon>
        <taxon>Bacillati</taxon>
        <taxon>Bacillota</taxon>
        <taxon>Bacilli</taxon>
        <taxon>Bacillales</taxon>
        <taxon>Bacillaceae</taxon>
        <taxon>Halalkalibacter</taxon>
    </lineage>
</organism>
<evidence type="ECO:0000313" key="1">
    <source>
        <dbReference type="EMBL" id="GAE26243.1"/>
    </source>
</evidence>
<sequence length="108" mass="12807">MQSPFMLFQRYMNSKYGIEIKKNEVATESMILFHEEIDEELFLQEDLEKLPDPLLLLTMEYVDKKKQEWIFCIAAPEGNSDQWLHGLCIRDGKLVDNHILLEIEKYPS</sequence>